<evidence type="ECO:0000313" key="3">
    <source>
        <dbReference type="EMBL" id="TID22687.1"/>
    </source>
</evidence>
<feature type="transmembrane region" description="Helical" evidence="2">
    <location>
        <begin position="49"/>
        <end position="71"/>
    </location>
</feature>
<keyword evidence="2" id="KW-0472">Membrane</keyword>
<evidence type="ECO:0000256" key="2">
    <source>
        <dbReference type="SAM" id="Phobius"/>
    </source>
</evidence>
<feature type="region of interest" description="Disordered" evidence="1">
    <location>
        <begin position="538"/>
        <end position="581"/>
    </location>
</feature>
<accession>A0A4Z1P206</accession>
<protein>
    <submittedName>
        <fullName evidence="3">Uncharacterized protein</fullName>
    </submittedName>
</protein>
<dbReference type="Proteomes" id="UP000298493">
    <property type="component" value="Unassembled WGS sequence"/>
</dbReference>
<sequence length="581" mass="62966">MTLNLDRPRYRATVAITIYLQIILWASLVGIIVSSVALGIAIVDIVLRPASILLLVSSFLSILYLMFHTLAARRRRSSKYEENANMLVKRPAYILTRMTICLAMSWLVTTGWNLIVAARQPVCFPGGVLAAYWQAGGACIAQRFGTAIAMILLIASSALFVTLEMSHDPLKSNLFGITRDHYPKLDPIEYRTASIHQSPFPRQGHAIENWEKSVAHSRNHSISSATARGPMREVSDASKTKPVLPLLTGTTVGNGLGATMSPRTLGEFPVSRPGTSLSSPGRVSTAPELRNLPPRGSRQVIRETRSTPSLSLRSPPHARVVRTSQSTSSLSSAYGSHHPYIRGHHSRSVSGSSLNLPGFNPFLSSSLLRAPPAPPVSMTDSAWRAVHPPSSQSHQRAPHGIFSNNKAMDSVSAPALNVPVTMANSRYAAREQGFGHNNASRAQSITGYGYHSRSHSSATNVNHPRSNSLRTSTSNFSNPVGAWVSTQQRLLPSKSAPSLPMESNGVRELEAISGPPPMRPEEMDLARRLERKLMEVQRKLDAQSAEVESESGGSGSSYSLGEIERGLSMSPVVERRVEGAG</sequence>
<feature type="transmembrane region" description="Helical" evidence="2">
    <location>
        <begin position="92"/>
        <end position="108"/>
    </location>
</feature>
<name>A0A4Z1P206_9PEZI</name>
<evidence type="ECO:0000313" key="4">
    <source>
        <dbReference type="Proteomes" id="UP000298493"/>
    </source>
</evidence>
<dbReference type="OrthoDB" id="3944567at2759"/>
<keyword evidence="2" id="KW-0812">Transmembrane</keyword>
<reference evidence="3 4" key="1">
    <citation type="submission" date="2019-04" db="EMBL/GenBank/DDBJ databases">
        <title>High contiguity whole genome sequence and gene annotation resource for two Venturia nashicola isolates.</title>
        <authorList>
            <person name="Prokchorchik M."/>
            <person name="Won K."/>
            <person name="Lee Y."/>
            <person name="Choi E.D."/>
            <person name="Segonzac C."/>
            <person name="Sohn K.H."/>
        </authorList>
    </citation>
    <scope>NUCLEOTIDE SEQUENCE [LARGE SCALE GENOMIC DNA]</scope>
    <source>
        <strain evidence="3 4">PRI2</strain>
    </source>
</reference>
<feature type="compositionally biased region" description="Low complexity" evidence="1">
    <location>
        <begin position="240"/>
        <end position="253"/>
    </location>
</feature>
<feature type="compositionally biased region" description="Low complexity" evidence="1">
    <location>
        <begin position="324"/>
        <end position="336"/>
    </location>
</feature>
<dbReference type="EMBL" id="SNSC02000007">
    <property type="protein sequence ID" value="TID22687.1"/>
    <property type="molecule type" value="Genomic_DNA"/>
</dbReference>
<organism evidence="3 4">
    <name type="scientific">Venturia nashicola</name>
    <dbReference type="NCBI Taxonomy" id="86259"/>
    <lineage>
        <taxon>Eukaryota</taxon>
        <taxon>Fungi</taxon>
        <taxon>Dikarya</taxon>
        <taxon>Ascomycota</taxon>
        <taxon>Pezizomycotina</taxon>
        <taxon>Dothideomycetes</taxon>
        <taxon>Pleosporomycetidae</taxon>
        <taxon>Venturiales</taxon>
        <taxon>Venturiaceae</taxon>
        <taxon>Venturia</taxon>
    </lineage>
</organism>
<proteinExistence type="predicted"/>
<dbReference type="AlphaFoldDB" id="A0A4Z1P206"/>
<feature type="region of interest" description="Disordered" evidence="1">
    <location>
        <begin position="449"/>
        <end position="475"/>
    </location>
</feature>
<comment type="caution">
    <text evidence="3">The sequence shown here is derived from an EMBL/GenBank/DDBJ whole genome shotgun (WGS) entry which is preliminary data.</text>
</comment>
<gene>
    <name evidence="3" type="ORF">E6O75_ATG01861</name>
</gene>
<feature type="compositionally biased region" description="Polar residues" evidence="1">
    <location>
        <begin position="455"/>
        <end position="475"/>
    </location>
</feature>
<evidence type="ECO:0000256" key="1">
    <source>
        <dbReference type="SAM" id="MobiDB-lite"/>
    </source>
</evidence>
<feature type="compositionally biased region" description="Polar residues" evidence="1">
    <location>
        <begin position="273"/>
        <end position="282"/>
    </location>
</feature>
<dbReference type="STRING" id="86259.A0A4Z1P206"/>
<feature type="compositionally biased region" description="Basic and acidic residues" evidence="1">
    <location>
        <begin position="230"/>
        <end position="239"/>
    </location>
</feature>
<feature type="transmembrane region" description="Helical" evidence="2">
    <location>
        <begin position="12"/>
        <end position="43"/>
    </location>
</feature>
<keyword evidence="2" id="KW-1133">Transmembrane helix</keyword>
<keyword evidence="4" id="KW-1185">Reference proteome</keyword>
<feature type="region of interest" description="Disordered" evidence="1">
    <location>
        <begin position="218"/>
        <end position="351"/>
    </location>
</feature>
<feature type="compositionally biased region" description="Low complexity" evidence="1">
    <location>
        <begin position="306"/>
        <end position="315"/>
    </location>
</feature>